<feature type="non-terminal residue" evidence="2">
    <location>
        <position position="95"/>
    </location>
</feature>
<name>C5L4Q6_PERM5</name>
<accession>C5L4Q6</accession>
<dbReference type="InParanoid" id="C5L4Q6"/>
<feature type="region of interest" description="Disordered" evidence="1">
    <location>
        <begin position="46"/>
        <end position="95"/>
    </location>
</feature>
<dbReference type="Proteomes" id="UP000007800">
    <property type="component" value="Unassembled WGS sequence"/>
</dbReference>
<evidence type="ECO:0000313" key="2">
    <source>
        <dbReference type="EMBL" id="EER08287.1"/>
    </source>
</evidence>
<dbReference type="RefSeq" id="XP_002776471.1">
    <property type="nucleotide sequence ID" value="XM_002776425.1"/>
</dbReference>
<evidence type="ECO:0000313" key="3">
    <source>
        <dbReference type="Proteomes" id="UP000007800"/>
    </source>
</evidence>
<evidence type="ECO:0000256" key="1">
    <source>
        <dbReference type="SAM" id="MobiDB-lite"/>
    </source>
</evidence>
<keyword evidence="3" id="KW-1185">Reference proteome</keyword>
<organism evidence="3">
    <name type="scientific">Perkinsus marinus (strain ATCC 50983 / TXsc)</name>
    <dbReference type="NCBI Taxonomy" id="423536"/>
    <lineage>
        <taxon>Eukaryota</taxon>
        <taxon>Sar</taxon>
        <taxon>Alveolata</taxon>
        <taxon>Perkinsozoa</taxon>
        <taxon>Perkinsea</taxon>
        <taxon>Perkinsida</taxon>
        <taxon>Perkinsidae</taxon>
        <taxon>Perkinsus</taxon>
    </lineage>
</organism>
<sequence length="95" mass="10298">MSVVDEQISEPSVEPLSIDHDEADLFNSKNDFLDTKSFLTDPDLQPIFSHSAGQESKSHMAEHTVAPRQQATMDSTVTPTPAAGVDEGSQTGRLQ</sequence>
<dbReference type="GeneID" id="9064505"/>
<dbReference type="EMBL" id="GG679125">
    <property type="protein sequence ID" value="EER08287.1"/>
    <property type="molecule type" value="Genomic_DNA"/>
</dbReference>
<reference evidence="2 3" key="1">
    <citation type="submission" date="2008-07" db="EMBL/GenBank/DDBJ databases">
        <authorList>
            <person name="El-Sayed N."/>
            <person name="Caler E."/>
            <person name="Inman J."/>
            <person name="Amedeo P."/>
            <person name="Hass B."/>
            <person name="Wortman J."/>
        </authorList>
    </citation>
    <scope>NUCLEOTIDE SEQUENCE [LARGE SCALE GENOMIC DNA]</scope>
    <source>
        <strain evidence="3">ATCC 50983 / TXsc</strain>
    </source>
</reference>
<dbReference type="AlphaFoldDB" id="C5L4Q6"/>
<feature type="compositionally biased region" description="Polar residues" evidence="1">
    <location>
        <begin position="67"/>
        <end position="79"/>
    </location>
</feature>
<gene>
    <name evidence="2" type="ORF">Pmar_PMAR002687</name>
</gene>
<proteinExistence type="predicted"/>
<protein>
    <submittedName>
        <fullName evidence="2">Uncharacterized protein</fullName>
    </submittedName>
</protein>